<evidence type="ECO:0008006" key="4">
    <source>
        <dbReference type="Google" id="ProtNLM"/>
    </source>
</evidence>
<feature type="binding site" evidence="1">
    <location>
        <position position="9"/>
    </location>
    <ligand>
        <name>Mg(2+)</name>
        <dbReference type="ChEBI" id="CHEBI:18420"/>
        <label>1</label>
    </ligand>
</feature>
<dbReference type="AlphaFoldDB" id="A1HQ38"/>
<dbReference type="InterPro" id="IPR036705">
    <property type="entry name" value="Ribosyl_crysJ1_sf"/>
</dbReference>
<accession>A1HQ38</accession>
<feature type="binding site" evidence="1">
    <location>
        <position position="12"/>
    </location>
    <ligand>
        <name>Mg(2+)</name>
        <dbReference type="ChEBI" id="CHEBI:18420"/>
        <label>1</label>
    </ligand>
</feature>
<dbReference type="Pfam" id="PF03747">
    <property type="entry name" value="ADP_ribosyl_GH"/>
    <property type="match status" value="1"/>
</dbReference>
<proteinExistence type="predicted"/>
<reference evidence="2 3" key="2">
    <citation type="submission" date="2007-01" db="EMBL/GenBank/DDBJ databases">
        <title>Sequencing of the draft genome and assembly of Thermosinus carboxydivorans Nor1.</title>
        <authorList>
            <consortium name="US DOE Joint Genome Institute (JGI-PGF)"/>
            <person name="Copeland A."/>
            <person name="Lucas S."/>
            <person name="Lapidus A."/>
            <person name="Barry K."/>
            <person name="Glavina del Rio T."/>
            <person name="Dalin E."/>
            <person name="Tice H."/>
            <person name="Bruce D."/>
            <person name="Pitluck S."/>
            <person name="Richardson P."/>
        </authorList>
    </citation>
    <scope>NUCLEOTIDE SEQUENCE [LARGE SCALE GENOMIC DNA]</scope>
    <source>
        <strain evidence="2 3">Nor1</strain>
    </source>
</reference>
<dbReference type="InterPro" id="IPR005502">
    <property type="entry name" value="Ribosyl_crysJ1"/>
</dbReference>
<dbReference type="Gene3D" id="1.10.4080.10">
    <property type="entry name" value="ADP-ribosylation/Crystallin J1"/>
    <property type="match status" value="1"/>
</dbReference>
<keyword evidence="3" id="KW-1185">Reference proteome</keyword>
<comment type="cofactor">
    <cofactor evidence="1">
        <name>Mg(2+)</name>
        <dbReference type="ChEBI" id="CHEBI:18420"/>
    </cofactor>
    <text evidence="1">Binds 2 magnesium ions per subunit.</text>
</comment>
<sequence length="42" mass="4284">MLAVNLGDDADTTGAVYGQLAGAYYGVGKYRRNGEISSGNAS</sequence>
<evidence type="ECO:0000256" key="1">
    <source>
        <dbReference type="PIRSR" id="PIRSR605502-1"/>
    </source>
</evidence>
<keyword evidence="1" id="KW-0460">Magnesium</keyword>
<keyword evidence="1" id="KW-0479">Metal-binding</keyword>
<feature type="binding site" evidence="1">
    <location>
        <position position="11"/>
    </location>
    <ligand>
        <name>Mg(2+)</name>
        <dbReference type="ChEBI" id="CHEBI:18420"/>
        <label>1</label>
    </ligand>
</feature>
<dbReference type="EMBL" id="AAWL01000006">
    <property type="protein sequence ID" value="EAX47887.1"/>
    <property type="molecule type" value="Genomic_DNA"/>
</dbReference>
<organism evidence="2 3">
    <name type="scientific">Thermosinus carboxydivorans Nor1</name>
    <dbReference type="NCBI Taxonomy" id="401526"/>
    <lineage>
        <taxon>Bacteria</taxon>
        <taxon>Bacillati</taxon>
        <taxon>Bacillota</taxon>
        <taxon>Negativicutes</taxon>
        <taxon>Selenomonadales</taxon>
        <taxon>Sporomusaceae</taxon>
        <taxon>Thermosinus</taxon>
    </lineage>
</organism>
<dbReference type="SUPFAM" id="SSF101478">
    <property type="entry name" value="ADP-ribosylglycohydrolase"/>
    <property type="match status" value="1"/>
</dbReference>
<gene>
    <name evidence="2" type="ORF">TcarDRAFT_1576</name>
</gene>
<dbReference type="Proteomes" id="UP000005139">
    <property type="component" value="Unassembled WGS sequence"/>
</dbReference>
<evidence type="ECO:0000313" key="2">
    <source>
        <dbReference type="EMBL" id="EAX47887.1"/>
    </source>
</evidence>
<reference evidence="2 3" key="1">
    <citation type="submission" date="2007-01" db="EMBL/GenBank/DDBJ databases">
        <title>Annotation of the draft genome assembly of Thermosinus carboxydivorans Nor1.</title>
        <authorList>
            <consortium name="US DOE Joint Genome Institute (JGI-ORNL)"/>
            <person name="Larimer F."/>
            <person name="Land M."/>
            <person name="Hauser L."/>
        </authorList>
    </citation>
    <scope>NUCLEOTIDE SEQUENCE [LARGE SCALE GENOMIC DNA]</scope>
    <source>
        <strain evidence="2 3">Nor1</strain>
    </source>
</reference>
<name>A1HQ38_9FIRM</name>
<evidence type="ECO:0000313" key="3">
    <source>
        <dbReference type="Proteomes" id="UP000005139"/>
    </source>
</evidence>
<protein>
    <recommendedName>
        <fullName evidence="4">ADP-ribosylation/Crystallin J1</fullName>
    </recommendedName>
</protein>
<dbReference type="GO" id="GO:0046872">
    <property type="term" value="F:metal ion binding"/>
    <property type="evidence" value="ECO:0007669"/>
    <property type="project" value="UniProtKB-KW"/>
</dbReference>
<comment type="caution">
    <text evidence="2">The sequence shown here is derived from an EMBL/GenBank/DDBJ whole genome shotgun (WGS) entry which is preliminary data.</text>
</comment>